<evidence type="ECO:0000313" key="1">
    <source>
        <dbReference type="EMBL" id="OAF64367.1"/>
    </source>
</evidence>
<comment type="caution">
    <text evidence="1">The sequence shown here is derived from an EMBL/GenBank/DDBJ whole genome shotgun (WGS) entry which is preliminary data.</text>
</comment>
<dbReference type="Proteomes" id="UP000078046">
    <property type="component" value="Unassembled WGS sequence"/>
</dbReference>
<reference evidence="1 2" key="1">
    <citation type="submission" date="2016-04" db="EMBL/GenBank/DDBJ databases">
        <title>The genome of Intoshia linei affirms orthonectids as highly simplified spiralians.</title>
        <authorList>
            <person name="Mikhailov K.V."/>
            <person name="Slusarev G.S."/>
            <person name="Nikitin M.A."/>
            <person name="Logacheva M.D."/>
            <person name="Penin A."/>
            <person name="Aleoshin V."/>
            <person name="Panchin Y.V."/>
        </authorList>
    </citation>
    <scope>NUCLEOTIDE SEQUENCE [LARGE SCALE GENOMIC DNA]</scope>
    <source>
        <strain evidence="1">Intl2013</strain>
        <tissue evidence="1">Whole animal</tissue>
    </source>
</reference>
<name>A0A177AQT4_9BILA</name>
<protein>
    <submittedName>
        <fullName evidence="1">Uncharacterized protein</fullName>
    </submittedName>
</protein>
<keyword evidence="2" id="KW-1185">Reference proteome</keyword>
<proteinExistence type="predicted"/>
<accession>A0A177AQT4</accession>
<sequence length="137" mass="16269">FYRNSMARNSLARKSDRIIRLQNTYMMEPEKSKTLPLLLMRKILKNCIESICQEINTDNVISFVKLLLKNINIKMKVYLPNRYKMINSISIVDKSIQSDCCNFYGFIWNDAVDTFINHTISLKKYIIYTTIFFLYVD</sequence>
<feature type="non-terminal residue" evidence="1">
    <location>
        <position position="1"/>
    </location>
</feature>
<organism evidence="1 2">
    <name type="scientific">Intoshia linei</name>
    <dbReference type="NCBI Taxonomy" id="1819745"/>
    <lineage>
        <taxon>Eukaryota</taxon>
        <taxon>Metazoa</taxon>
        <taxon>Spiralia</taxon>
        <taxon>Lophotrochozoa</taxon>
        <taxon>Mesozoa</taxon>
        <taxon>Orthonectida</taxon>
        <taxon>Rhopaluridae</taxon>
        <taxon>Intoshia</taxon>
    </lineage>
</organism>
<dbReference type="Pfam" id="PF03645">
    <property type="entry name" value="Tctex-1"/>
    <property type="match status" value="1"/>
</dbReference>
<dbReference type="InterPro" id="IPR005334">
    <property type="entry name" value="Tctex-1-like"/>
</dbReference>
<gene>
    <name evidence="1" type="ORF">A3Q56_07929</name>
</gene>
<dbReference type="AlphaFoldDB" id="A0A177AQT4"/>
<dbReference type="EMBL" id="LWCA01001888">
    <property type="protein sequence ID" value="OAF64367.1"/>
    <property type="molecule type" value="Genomic_DNA"/>
</dbReference>
<evidence type="ECO:0000313" key="2">
    <source>
        <dbReference type="Proteomes" id="UP000078046"/>
    </source>
</evidence>